<name>A0AAV4TU49_CAEEX</name>
<dbReference type="EMBL" id="BPLR01011778">
    <property type="protein sequence ID" value="GIY48971.1"/>
    <property type="molecule type" value="Genomic_DNA"/>
</dbReference>
<evidence type="ECO:0000313" key="2">
    <source>
        <dbReference type="Proteomes" id="UP001054945"/>
    </source>
</evidence>
<sequence length="201" mass="23496">MACSLQSVKFYDVEVLKKSNLPIDRLVRHVALQNYKQIEKLRVPSKVWSLFYDVTPELVSAFEKEAYAHVKHIMDNTIEFGFLYMMAGYSNNYINAVYLDVDAFQLARARCKVIQEVKKQASRLEAEGTNHFNATCLYLLYFYTLLANPHANWIMIDYLTGVIVIINMELDSIGHHHQAVWIQEEEIIKNDNFFFSWTLTQ</sequence>
<comment type="caution">
    <text evidence="1">The sequence shown here is derived from an EMBL/GenBank/DDBJ whole genome shotgun (WGS) entry which is preliminary data.</text>
</comment>
<proteinExistence type="predicted"/>
<organism evidence="1 2">
    <name type="scientific">Caerostris extrusa</name>
    <name type="common">Bark spider</name>
    <name type="synonym">Caerostris bankana</name>
    <dbReference type="NCBI Taxonomy" id="172846"/>
    <lineage>
        <taxon>Eukaryota</taxon>
        <taxon>Metazoa</taxon>
        <taxon>Ecdysozoa</taxon>
        <taxon>Arthropoda</taxon>
        <taxon>Chelicerata</taxon>
        <taxon>Arachnida</taxon>
        <taxon>Araneae</taxon>
        <taxon>Araneomorphae</taxon>
        <taxon>Entelegynae</taxon>
        <taxon>Araneoidea</taxon>
        <taxon>Araneidae</taxon>
        <taxon>Caerostris</taxon>
    </lineage>
</organism>
<gene>
    <name evidence="1" type="primary">AVEN_274334_1</name>
    <name evidence="1" type="ORF">CEXT_12381</name>
</gene>
<reference evidence="1 2" key="1">
    <citation type="submission" date="2021-06" db="EMBL/GenBank/DDBJ databases">
        <title>Caerostris extrusa draft genome.</title>
        <authorList>
            <person name="Kono N."/>
            <person name="Arakawa K."/>
        </authorList>
    </citation>
    <scope>NUCLEOTIDE SEQUENCE [LARGE SCALE GENOMIC DNA]</scope>
</reference>
<accession>A0AAV4TU49</accession>
<keyword evidence="2" id="KW-1185">Reference proteome</keyword>
<protein>
    <submittedName>
        <fullName evidence="1">Uncharacterized protein</fullName>
    </submittedName>
</protein>
<evidence type="ECO:0000313" key="1">
    <source>
        <dbReference type="EMBL" id="GIY48971.1"/>
    </source>
</evidence>
<dbReference type="AlphaFoldDB" id="A0AAV4TU49"/>
<dbReference type="Proteomes" id="UP001054945">
    <property type="component" value="Unassembled WGS sequence"/>
</dbReference>